<protein>
    <recommendedName>
        <fullName evidence="4">Secreted protein</fullName>
    </recommendedName>
</protein>
<evidence type="ECO:0008006" key="4">
    <source>
        <dbReference type="Google" id="ProtNLM"/>
    </source>
</evidence>
<evidence type="ECO:0000256" key="2">
    <source>
        <dbReference type="SAM" id="SignalP"/>
    </source>
</evidence>
<keyword evidence="1" id="KW-0472">Membrane</keyword>
<keyword evidence="1" id="KW-0812">Transmembrane</keyword>
<proteinExistence type="predicted"/>
<accession>A0A2M4D095</accession>
<keyword evidence="1" id="KW-1133">Transmembrane helix</keyword>
<evidence type="ECO:0000256" key="1">
    <source>
        <dbReference type="SAM" id="Phobius"/>
    </source>
</evidence>
<sequence length="89" mass="10139">MVDAMCVSLVVLLLLLRMVRDATASHTHSCTARTAQQVMMMKLEYLSLGSLLPKKKSRSVKFVLVFVVDRSIAGSFWFLTDFVFRWPRG</sequence>
<keyword evidence="2" id="KW-0732">Signal</keyword>
<organism evidence="3">
    <name type="scientific">Anopheles darlingi</name>
    <name type="common">Mosquito</name>
    <dbReference type="NCBI Taxonomy" id="43151"/>
    <lineage>
        <taxon>Eukaryota</taxon>
        <taxon>Metazoa</taxon>
        <taxon>Ecdysozoa</taxon>
        <taxon>Arthropoda</taxon>
        <taxon>Hexapoda</taxon>
        <taxon>Insecta</taxon>
        <taxon>Pterygota</taxon>
        <taxon>Neoptera</taxon>
        <taxon>Endopterygota</taxon>
        <taxon>Diptera</taxon>
        <taxon>Nematocera</taxon>
        <taxon>Culicoidea</taxon>
        <taxon>Culicidae</taxon>
        <taxon>Anophelinae</taxon>
        <taxon>Anopheles</taxon>
    </lineage>
</organism>
<dbReference type="AlphaFoldDB" id="A0A2M4D095"/>
<reference evidence="3" key="1">
    <citation type="submission" date="2018-01" db="EMBL/GenBank/DDBJ databases">
        <title>An insight into the sialome of Amazonian anophelines.</title>
        <authorList>
            <person name="Ribeiro J.M."/>
            <person name="Scarpassa V."/>
            <person name="Calvo E."/>
        </authorList>
    </citation>
    <scope>NUCLEOTIDE SEQUENCE</scope>
</reference>
<name>A0A2M4D095_ANODA</name>
<evidence type="ECO:0000313" key="3">
    <source>
        <dbReference type="EMBL" id="MBW70977.1"/>
    </source>
</evidence>
<dbReference type="EMBL" id="GGFL01006799">
    <property type="protein sequence ID" value="MBW70977.1"/>
    <property type="molecule type" value="Transcribed_RNA"/>
</dbReference>
<feature type="transmembrane region" description="Helical" evidence="1">
    <location>
        <begin position="58"/>
        <end position="79"/>
    </location>
</feature>
<feature type="signal peptide" evidence="2">
    <location>
        <begin position="1"/>
        <end position="24"/>
    </location>
</feature>
<feature type="chain" id="PRO_5014720914" description="Secreted protein" evidence="2">
    <location>
        <begin position="25"/>
        <end position="89"/>
    </location>
</feature>